<feature type="domain" description="G5" evidence="3">
    <location>
        <begin position="295"/>
        <end position="375"/>
    </location>
</feature>
<evidence type="ECO:0000259" key="4">
    <source>
        <dbReference type="PROSITE" id="PS51782"/>
    </source>
</evidence>
<evidence type="ECO:0000256" key="1">
    <source>
        <dbReference type="ARBA" id="ARBA00022729"/>
    </source>
</evidence>
<dbReference type="Gene3D" id="3.10.350.10">
    <property type="entry name" value="LysM domain"/>
    <property type="match status" value="1"/>
</dbReference>
<keyword evidence="2" id="KW-0812">Transmembrane</keyword>
<feature type="transmembrane region" description="Helical" evidence="2">
    <location>
        <begin position="59"/>
        <end position="80"/>
    </location>
</feature>
<dbReference type="InterPro" id="IPR018392">
    <property type="entry name" value="LysM"/>
</dbReference>
<dbReference type="AlphaFoldDB" id="A0A926ESN7"/>
<dbReference type="InterPro" id="IPR011055">
    <property type="entry name" value="Dup_hybrid_motif"/>
</dbReference>
<dbReference type="SUPFAM" id="SSF51261">
    <property type="entry name" value="Duplicated hybrid motif"/>
    <property type="match status" value="1"/>
</dbReference>
<dbReference type="PANTHER" id="PTHR21666:SF270">
    <property type="entry name" value="MUREIN HYDROLASE ACTIVATOR ENVC"/>
    <property type="match status" value="1"/>
</dbReference>
<dbReference type="EMBL" id="JACRTG010000002">
    <property type="protein sequence ID" value="MBC8586727.1"/>
    <property type="molecule type" value="Genomic_DNA"/>
</dbReference>
<protein>
    <submittedName>
        <fullName evidence="5">Peptidoglycan DD-metalloendopeptidase family protein</fullName>
    </submittedName>
</protein>
<evidence type="ECO:0000259" key="3">
    <source>
        <dbReference type="PROSITE" id="PS51109"/>
    </source>
</evidence>
<dbReference type="PANTHER" id="PTHR21666">
    <property type="entry name" value="PEPTIDASE-RELATED"/>
    <property type="match status" value="1"/>
</dbReference>
<gene>
    <name evidence="5" type="ORF">H8707_00510</name>
</gene>
<dbReference type="Proteomes" id="UP000601171">
    <property type="component" value="Unassembled WGS sequence"/>
</dbReference>
<dbReference type="Pfam" id="PF07501">
    <property type="entry name" value="G5"/>
    <property type="match status" value="1"/>
</dbReference>
<dbReference type="InterPro" id="IPR036779">
    <property type="entry name" value="LysM_dom_sf"/>
</dbReference>
<keyword evidence="2" id="KW-0472">Membrane</keyword>
<dbReference type="SUPFAM" id="SSF54106">
    <property type="entry name" value="LysM domain"/>
    <property type="match status" value="1"/>
</dbReference>
<dbReference type="GO" id="GO:0004222">
    <property type="term" value="F:metalloendopeptidase activity"/>
    <property type="evidence" value="ECO:0007669"/>
    <property type="project" value="TreeGrafter"/>
</dbReference>
<dbReference type="RefSeq" id="WP_316699564.1">
    <property type="nucleotide sequence ID" value="NZ_JACRTG010000002.1"/>
</dbReference>
<dbReference type="InterPro" id="IPR011098">
    <property type="entry name" value="G5_dom"/>
</dbReference>
<dbReference type="Pfam" id="PF01551">
    <property type="entry name" value="Peptidase_M23"/>
    <property type="match status" value="1"/>
</dbReference>
<dbReference type="Gene3D" id="2.20.230.10">
    <property type="entry name" value="Resuscitation-promoting factor rpfb"/>
    <property type="match status" value="1"/>
</dbReference>
<evidence type="ECO:0000313" key="5">
    <source>
        <dbReference type="EMBL" id="MBC8586727.1"/>
    </source>
</evidence>
<evidence type="ECO:0000313" key="6">
    <source>
        <dbReference type="Proteomes" id="UP000601171"/>
    </source>
</evidence>
<dbReference type="InterPro" id="IPR050570">
    <property type="entry name" value="Cell_wall_metabolism_enzyme"/>
</dbReference>
<dbReference type="InterPro" id="IPR016047">
    <property type="entry name" value="M23ase_b-sheet_dom"/>
</dbReference>
<keyword evidence="2" id="KW-1133">Transmembrane helix</keyword>
<dbReference type="PROSITE" id="PS51109">
    <property type="entry name" value="G5"/>
    <property type="match status" value="1"/>
</dbReference>
<sequence>MIEQNPSEPNTSNSNKIMVLLDKLKKIDIKKIDIKRFDIRKLKKFDIKKLKKYDLNEINFRRVLILFMVVVMAGLGFTGYKINEIRTRGFDVFLGSELLGKVRTEEEAVSVMADIKRELSNTYDVDVVLDNELNFEATHCKEKNLISDTDLRNNIKSKINFVVSGYSLQVNGEEVGVLKHEEDAQEILDKIKEPFVDIKDDESKVKEIKFLENVNVAKKEVPLNKIANSDDVIKYLQTGSEEIKTHVVEVGESFWTIAKMYDTTVDELVEANLDKDPKKLKPGDEVKLLVPKSKITVATVEEIEYVEDTNYEVQVEYDKNMYANQKTVKVEGKRGKSKIVANEIRHNGMLFEREIINEEVIEEPIDELVVKGTKEVPKTIATGSFLMPTRGRISSRYGMRWGRMHKGLDIAASYGSAIKAADGGKVTFTGSKGSYGNLVEIDHGNGYKTRYAHCSKILVKTGDKVYKGQHIANVGNTGNSTGSHLHLEVLKNGVNVNPANFVK</sequence>
<dbReference type="PROSITE" id="PS51782">
    <property type="entry name" value="LYSM"/>
    <property type="match status" value="1"/>
</dbReference>
<dbReference type="Pfam" id="PF01476">
    <property type="entry name" value="LysM"/>
    <property type="match status" value="1"/>
</dbReference>
<keyword evidence="1" id="KW-0732">Signal</keyword>
<dbReference type="SMART" id="SM01208">
    <property type="entry name" value="G5"/>
    <property type="match status" value="1"/>
</dbReference>
<dbReference type="SMART" id="SM00257">
    <property type="entry name" value="LysM"/>
    <property type="match status" value="1"/>
</dbReference>
<organism evidence="5 6">
    <name type="scientific">Paratissierella segnis</name>
    <dbReference type="NCBI Taxonomy" id="2763679"/>
    <lineage>
        <taxon>Bacteria</taxon>
        <taxon>Bacillati</taxon>
        <taxon>Bacillota</taxon>
        <taxon>Tissierellia</taxon>
        <taxon>Tissierellales</taxon>
        <taxon>Tissierellaceae</taxon>
        <taxon>Paratissierella</taxon>
    </lineage>
</organism>
<comment type="caution">
    <text evidence="5">The sequence shown here is derived from an EMBL/GenBank/DDBJ whole genome shotgun (WGS) entry which is preliminary data.</text>
</comment>
<proteinExistence type="predicted"/>
<accession>A0A926ESN7</accession>
<dbReference type="Gene3D" id="2.70.70.10">
    <property type="entry name" value="Glucose Permease (Domain IIA)"/>
    <property type="match status" value="1"/>
</dbReference>
<reference evidence="5" key="1">
    <citation type="submission" date="2020-08" db="EMBL/GenBank/DDBJ databases">
        <title>Genome public.</title>
        <authorList>
            <person name="Liu C."/>
            <person name="Sun Q."/>
        </authorList>
    </citation>
    <scope>NUCLEOTIDE SEQUENCE</scope>
    <source>
        <strain evidence="5">BX21</strain>
    </source>
</reference>
<name>A0A926ESN7_9FIRM</name>
<dbReference type="CDD" id="cd12797">
    <property type="entry name" value="M23_peptidase"/>
    <property type="match status" value="1"/>
</dbReference>
<dbReference type="CDD" id="cd00118">
    <property type="entry name" value="LysM"/>
    <property type="match status" value="1"/>
</dbReference>
<keyword evidence="6" id="KW-1185">Reference proteome</keyword>
<evidence type="ECO:0000256" key="2">
    <source>
        <dbReference type="SAM" id="Phobius"/>
    </source>
</evidence>
<feature type="domain" description="LysM" evidence="4">
    <location>
        <begin position="244"/>
        <end position="288"/>
    </location>
</feature>